<keyword evidence="2" id="KW-0614">Plasmid</keyword>
<sequence length="43" mass="4441">METGARVKAISRALVNRVHTAGASESPQAQRQGVAAGEHTALI</sequence>
<protein>
    <submittedName>
        <fullName evidence="2">Uncharacterized protein</fullName>
    </submittedName>
</protein>
<name>I3W497_SALER</name>
<geneLocation type="plasmid" evidence="2">
    <name>pSGSC3045-121</name>
</geneLocation>
<dbReference type="AlphaFoldDB" id="I3W497"/>
<proteinExistence type="predicted"/>
<organism evidence="2">
    <name type="scientific">Salmonella enterica subsp. salamae</name>
    <dbReference type="NCBI Taxonomy" id="59202"/>
    <lineage>
        <taxon>Bacteria</taxon>
        <taxon>Pseudomonadati</taxon>
        <taxon>Pseudomonadota</taxon>
        <taxon>Gammaproteobacteria</taxon>
        <taxon>Enterobacterales</taxon>
        <taxon>Enterobacteriaceae</taxon>
        <taxon>Salmonella</taxon>
    </lineage>
</organism>
<evidence type="ECO:0000313" key="2">
    <source>
        <dbReference type="EMBL" id="AFK90424.1"/>
    </source>
</evidence>
<reference evidence="2" key="1">
    <citation type="submission" date="2012-01" db="EMBL/GenBank/DDBJ databases">
        <authorList>
            <person name="Summers A.O."/>
            <person name="Wireman J."/>
            <person name="Williams L.E."/>
        </authorList>
    </citation>
    <scope>NUCLEOTIDE SEQUENCE</scope>
    <source>
        <strain evidence="2">SGSC3045</strain>
        <plasmid evidence="2">pSGSC3045-121</plasmid>
    </source>
</reference>
<evidence type="ECO:0000256" key="1">
    <source>
        <dbReference type="SAM" id="MobiDB-lite"/>
    </source>
</evidence>
<feature type="region of interest" description="Disordered" evidence="1">
    <location>
        <begin position="19"/>
        <end position="43"/>
    </location>
</feature>
<dbReference type="EMBL" id="JQ418541">
    <property type="protein sequence ID" value="AFK90424.1"/>
    <property type="molecule type" value="Genomic_DNA"/>
</dbReference>
<accession>I3W497</accession>